<dbReference type="RefSeq" id="WP_107586140.1">
    <property type="nucleotide sequence ID" value="NZ_PZJJ01000040.1"/>
</dbReference>
<comment type="caution">
    <text evidence="3">The sequence shown here is derived from an EMBL/GenBank/DDBJ whole genome shotgun (WGS) entry which is preliminary data.</text>
</comment>
<evidence type="ECO:0000256" key="1">
    <source>
        <dbReference type="SAM" id="MobiDB-lite"/>
    </source>
</evidence>
<evidence type="ECO:0000313" key="3">
    <source>
        <dbReference type="EMBL" id="PTL37631.1"/>
    </source>
</evidence>
<feature type="compositionally biased region" description="Acidic residues" evidence="1">
    <location>
        <begin position="45"/>
        <end position="55"/>
    </location>
</feature>
<keyword evidence="2" id="KW-0732">Signal</keyword>
<dbReference type="PROSITE" id="PS51257">
    <property type="entry name" value="PROKAR_LIPOPROTEIN"/>
    <property type="match status" value="1"/>
</dbReference>
<sequence>MRKYIFTSVAAAGLLAATACGGSEENTENNQIENNGTGSNNEGEIGNDENEPAPADEDKASESEERTVTFPADFMEETDMEPEELEASAEEDDTILDVEVHDDGSATYTMTEQGHSEMLEQMAAEIRTSMEEIEDGEDFPSISEVQSSDDFSEFTFLVDRETFEDSFDGFAAFTVAYSGMFYQLFDGVESDDYEVVVNVEDEESGEVIDTSTFPDDMDEMEE</sequence>
<organism evidence="3 4">
    <name type="scientific">Alkalicoccus saliphilus</name>
    <dbReference type="NCBI Taxonomy" id="200989"/>
    <lineage>
        <taxon>Bacteria</taxon>
        <taxon>Bacillati</taxon>
        <taxon>Bacillota</taxon>
        <taxon>Bacilli</taxon>
        <taxon>Bacillales</taxon>
        <taxon>Bacillaceae</taxon>
        <taxon>Alkalicoccus</taxon>
    </lineage>
</organism>
<feature type="compositionally biased region" description="Basic and acidic residues" evidence="1">
    <location>
        <begin position="56"/>
        <end position="67"/>
    </location>
</feature>
<dbReference type="Proteomes" id="UP000240509">
    <property type="component" value="Unassembled WGS sequence"/>
</dbReference>
<feature type="chain" id="PRO_5038753648" description="Antigen I/II N-terminal domain-containing protein" evidence="2">
    <location>
        <begin position="20"/>
        <end position="222"/>
    </location>
</feature>
<gene>
    <name evidence="3" type="ORF">C6Y45_15555</name>
</gene>
<feature type="compositionally biased region" description="Low complexity" evidence="1">
    <location>
        <begin position="22"/>
        <end position="44"/>
    </location>
</feature>
<feature type="region of interest" description="Disordered" evidence="1">
    <location>
        <begin position="202"/>
        <end position="222"/>
    </location>
</feature>
<name>A0A2T4U2K1_9BACI</name>
<feature type="signal peptide" evidence="2">
    <location>
        <begin position="1"/>
        <end position="19"/>
    </location>
</feature>
<keyword evidence="4" id="KW-1185">Reference proteome</keyword>
<accession>A0A2T4U2K1</accession>
<reference evidence="3 4" key="1">
    <citation type="submission" date="2018-03" db="EMBL/GenBank/DDBJ databases">
        <title>Alkalicoccus saliphilus sp. nov., isolated from a mineral pool.</title>
        <authorList>
            <person name="Zhao B."/>
        </authorList>
    </citation>
    <scope>NUCLEOTIDE SEQUENCE [LARGE SCALE GENOMIC DNA]</scope>
    <source>
        <strain evidence="3 4">6AG</strain>
    </source>
</reference>
<dbReference type="AlphaFoldDB" id="A0A2T4U2K1"/>
<evidence type="ECO:0008006" key="5">
    <source>
        <dbReference type="Google" id="ProtNLM"/>
    </source>
</evidence>
<dbReference type="OrthoDB" id="1849839at2"/>
<feature type="region of interest" description="Disordered" evidence="1">
    <location>
        <begin position="22"/>
        <end position="90"/>
    </location>
</feature>
<protein>
    <recommendedName>
        <fullName evidence="5">Antigen I/II N-terminal domain-containing protein</fullName>
    </recommendedName>
</protein>
<evidence type="ECO:0000313" key="4">
    <source>
        <dbReference type="Proteomes" id="UP000240509"/>
    </source>
</evidence>
<evidence type="ECO:0000256" key="2">
    <source>
        <dbReference type="SAM" id="SignalP"/>
    </source>
</evidence>
<dbReference type="EMBL" id="PZJJ01000040">
    <property type="protein sequence ID" value="PTL37631.1"/>
    <property type="molecule type" value="Genomic_DNA"/>
</dbReference>
<feature type="compositionally biased region" description="Acidic residues" evidence="1">
    <location>
        <begin position="74"/>
        <end position="90"/>
    </location>
</feature>
<proteinExistence type="predicted"/>